<keyword evidence="2" id="KW-1185">Reference proteome</keyword>
<accession>A0A1H8ME93</accession>
<proteinExistence type="predicted"/>
<organism evidence="1 2">
    <name type="scientific">Amphibacillus marinus</name>
    <dbReference type="NCBI Taxonomy" id="872970"/>
    <lineage>
        <taxon>Bacteria</taxon>
        <taxon>Bacillati</taxon>
        <taxon>Bacillota</taxon>
        <taxon>Bacilli</taxon>
        <taxon>Bacillales</taxon>
        <taxon>Bacillaceae</taxon>
        <taxon>Amphibacillus</taxon>
    </lineage>
</organism>
<sequence>MKLWLKKLFVTTVAILTLGIYVPPLDVDAESTVDNKAIGSERAQSEKTTELLFNHAPVIDAQASADSLTDPVEACRLQARELTLTKLGPKILNQVDQQVIEEILPHIEYVINEIVDEPTDFQLIGQHHAGYGERIFDLYSEKDDQIVAKFHVRREKRPLDGYWFNFHYHMQDDEFEAHYPIGEVYWSKNTPPKWMS</sequence>
<protein>
    <submittedName>
        <fullName evidence="1">YpjP-like protein</fullName>
    </submittedName>
</protein>
<evidence type="ECO:0000313" key="2">
    <source>
        <dbReference type="Proteomes" id="UP000199300"/>
    </source>
</evidence>
<dbReference type="STRING" id="872970.SAMN04488134_104125"/>
<reference evidence="1 2" key="1">
    <citation type="submission" date="2016-10" db="EMBL/GenBank/DDBJ databases">
        <authorList>
            <person name="de Groot N.N."/>
        </authorList>
    </citation>
    <scope>NUCLEOTIDE SEQUENCE [LARGE SCALE GENOMIC DNA]</scope>
    <source>
        <strain evidence="1 2">CGMCC 1.10434</strain>
    </source>
</reference>
<evidence type="ECO:0000313" key="1">
    <source>
        <dbReference type="EMBL" id="SEO15604.1"/>
    </source>
</evidence>
<dbReference type="InterPro" id="IPR025616">
    <property type="entry name" value="YpjP"/>
</dbReference>
<dbReference type="RefSeq" id="WP_091496540.1">
    <property type="nucleotide sequence ID" value="NZ_FODJ01000004.1"/>
</dbReference>
<dbReference type="Pfam" id="PF14005">
    <property type="entry name" value="YpjP"/>
    <property type="match status" value="1"/>
</dbReference>
<dbReference type="OrthoDB" id="2435352at2"/>
<gene>
    <name evidence="1" type="ORF">SAMN04488134_104125</name>
</gene>
<dbReference type="AlphaFoldDB" id="A0A1H8ME93"/>
<dbReference type="EMBL" id="FODJ01000004">
    <property type="protein sequence ID" value="SEO15604.1"/>
    <property type="molecule type" value="Genomic_DNA"/>
</dbReference>
<dbReference type="Proteomes" id="UP000199300">
    <property type="component" value="Unassembled WGS sequence"/>
</dbReference>
<name>A0A1H8ME93_9BACI</name>